<dbReference type="Pfam" id="PF00891">
    <property type="entry name" value="Methyltransf_2"/>
    <property type="match status" value="1"/>
</dbReference>
<name>A0AAE0M8E4_9PEZI</name>
<evidence type="ECO:0000313" key="6">
    <source>
        <dbReference type="Proteomes" id="UP001283341"/>
    </source>
</evidence>
<dbReference type="SUPFAM" id="SSF46785">
    <property type="entry name" value="Winged helix' DNA-binding domain"/>
    <property type="match status" value="1"/>
</dbReference>
<dbReference type="AlphaFoldDB" id="A0AAE0M8E4"/>
<evidence type="ECO:0000256" key="3">
    <source>
        <dbReference type="ARBA" id="ARBA00022691"/>
    </source>
</evidence>
<dbReference type="InterPro" id="IPR016461">
    <property type="entry name" value="COMT-like"/>
</dbReference>
<keyword evidence="1" id="KW-0489">Methyltransferase</keyword>
<dbReference type="Gene3D" id="3.40.50.150">
    <property type="entry name" value="Vaccinia Virus protein VP39"/>
    <property type="match status" value="1"/>
</dbReference>
<accession>A0AAE0M8E4</accession>
<dbReference type="SUPFAM" id="SSF53335">
    <property type="entry name" value="S-adenosyl-L-methionine-dependent methyltransferases"/>
    <property type="match status" value="1"/>
</dbReference>
<dbReference type="Proteomes" id="UP001283341">
    <property type="component" value="Unassembled WGS sequence"/>
</dbReference>
<keyword evidence="6" id="KW-1185">Reference proteome</keyword>
<dbReference type="GO" id="GO:0032259">
    <property type="term" value="P:methylation"/>
    <property type="evidence" value="ECO:0007669"/>
    <property type="project" value="UniProtKB-KW"/>
</dbReference>
<evidence type="ECO:0000259" key="4">
    <source>
        <dbReference type="Pfam" id="PF00891"/>
    </source>
</evidence>
<evidence type="ECO:0000256" key="1">
    <source>
        <dbReference type="ARBA" id="ARBA00022603"/>
    </source>
</evidence>
<dbReference type="Gene3D" id="1.10.10.10">
    <property type="entry name" value="Winged helix-like DNA-binding domain superfamily/Winged helix DNA-binding domain"/>
    <property type="match status" value="1"/>
</dbReference>
<dbReference type="PANTHER" id="PTHR43712:SF11">
    <property type="entry name" value="O-METHYLTRANSFERASE (AFU_ORTHOLOGUE AFUA_2G17820)-RELATED"/>
    <property type="match status" value="1"/>
</dbReference>
<feature type="domain" description="O-methyltransferase C-terminal" evidence="4">
    <location>
        <begin position="189"/>
        <end position="391"/>
    </location>
</feature>
<dbReference type="EMBL" id="JAUEDM010000003">
    <property type="protein sequence ID" value="KAK3321754.1"/>
    <property type="molecule type" value="Genomic_DNA"/>
</dbReference>
<dbReference type="InterPro" id="IPR036390">
    <property type="entry name" value="WH_DNA-bd_sf"/>
</dbReference>
<dbReference type="PROSITE" id="PS51683">
    <property type="entry name" value="SAM_OMT_II"/>
    <property type="match status" value="1"/>
</dbReference>
<dbReference type="InterPro" id="IPR001077">
    <property type="entry name" value="COMT_C"/>
</dbReference>
<reference evidence="5" key="1">
    <citation type="journal article" date="2023" name="Mol. Phylogenet. Evol.">
        <title>Genome-scale phylogeny and comparative genomics of the fungal order Sordariales.</title>
        <authorList>
            <person name="Hensen N."/>
            <person name="Bonometti L."/>
            <person name="Westerberg I."/>
            <person name="Brannstrom I.O."/>
            <person name="Guillou S."/>
            <person name="Cros-Aarteil S."/>
            <person name="Calhoun S."/>
            <person name="Haridas S."/>
            <person name="Kuo A."/>
            <person name="Mondo S."/>
            <person name="Pangilinan J."/>
            <person name="Riley R."/>
            <person name="LaButti K."/>
            <person name="Andreopoulos B."/>
            <person name="Lipzen A."/>
            <person name="Chen C."/>
            <person name="Yan M."/>
            <person name="Daum C."/>
            <person name="Ng V."/>
            <person name="Clum A."/>
            <person name="Steindorff A."/>
            <person name="Ohm R.A."/>
            <person name="Martin F."/>
            <person name="Silar P."/>
            <person name="Natvig D.O."/>
            <person name="Lalanne C."/>
            <person name="Gautier V."/>
            <person name="Ament-Velasquez S.L."/>
            <person name="Kruys A."/>
            <person name="Hutchinson M.I."/>
            <person name="Powell A.J."/>
            <person name="Barry K."/>
            <person name="Miller A.N."/>
            <person name="Grigoriev I.V."/>
            <person name="Debuchy R."/>
            <person name="Gladieux P."/>
            <person name="Hiltunen Thoren M."/>
            <person name="Johannesson H."/>
        </authorList>
    </citation>
    <scope>NUCLEOTIDE SEQUENCE</scope>
    <source>
        <strain evidence="5">CBS 118394</strain>
    </source>
</reference>
<sequence length="415" mass="46139">MSGTPHRAGQEELRIAQDKLASAVAEFEAHTAPDGSDTDKAQRSAIIAAANDILAAVKNPADQWMDVTAQTALMAANRLFWEWGAFDAMPRDGSAVSYKDLAVKVDVQAKLLSRVGGVLVSMGVLKQVDQDLITHTPRSLIFAEDNPVGLVYNLAWENGLVVYAQYPSYFETYGRKEPETLNHVPATFAYGHPEWNYYEMLEKNPERMHRFMRAMAPIEERMPISGIYDFGWAVTAAEADPTSERPLFVDVGGGRGHAIKAIRAEFPGLPIARFVLQDRQEVIEAGKALDDPDLRGIQRMVIDFHKSQPLQGAMIYWIRRCLHNYSDEVSTNVLRNIADAMAPDSRVLLQEDIMENPPNHMATMLDFMMMGFGGKQRTLQTWEGMLAGAGLQISSISKGKGPWRSLAVLECVKKV</sequence>
<dbReference type="InterPro" id="IPR036388">
    <property type="entry name" value="WH-like_DNA-bd_sf"/>
</dbReference>
<evidence type="ECO:0000313" key="5">
    <source>
        <dbReference type="EMBL" id="KAK3321754.1"/>
    </source>
</evidence>
<proteinExistence type="predicted"/>
<comment type="caution">
    <text evidence="5">The sequence shown here is derived from an EMBL/GenBank/DDBJ whole genome shotgun (WGS) entry which is preliminary data.</text>
</comment>
<organism evidence="5 6">
    <name type="scientific">Apodospora peruviana</name>
    <dbReference type="NCBI Taxonomy" id="516989"/>
    <lineage>
        <taxon>Eukaryota</taxon>
        <taxon>Fungi</taxon>
        <taxon>Dikarya</taxon>
        <taxon>Ascomycota</taxon>
        <taxon>Pezizomycotina</taxon>
        <taxon>Sordariomycetes</taxon>
        <taxon>Sordariomycetidae</taxon>
        <taxon>Sordariales</taxon>
        <taxon>Lasiosphaeriaceae</taxon>
        <taxon>Apodospora</taxon>
    </lineage>
</organism>
<dbReference type="PANTHER" id="PTHR43712">
    <property type="entry name" value="PUTATIVE (AFU_ORTHOLOGUE AFUA_4G14580)-RELATED"/>
    <property type="match status" value="1"/>
</dbReference>
<dbReference type="InterPro" id="IPR029063">
    <property type="entry name" value="SAM-dependent_MTases_sf"/>
</dbReference>
<dbReference type="GO" id="GO:0008171">
    <property type="term" value="F:O-methyltransferase activity"/>
    <property type="evidence" value="ECO:0007669"/>
    <property type="project" value="InterPro"/>
</dbReference>
<reference evidence="5" key="2">
    <citation type="submission" date="2023-06" db="EMBL/GenBank/DDBJ databases">
        <authorList>
            <consortium name="Lawrence Berkeley National Laboratory"/>
            <person name="Haridas S."/>
            <person name="Hensen N."/>
            <person name="Bonometti L."/>
            <person name="Westerberg I."/>
            <person name="Brannstrom I.O."/>
            <person name="Guillou S."/>
            <person name="Cros-Aarteil S."/>
            <person name="Calhoun S."/>
            <person name="Kuo A."/>
            <person name="Mondo S."/>
            <person name="Pangilinan J."/>
            <person name="Riley R."/>
            <person name="Labutti K."/>
            <person name="Andreopoulos B."/>
            <person name="Lipzen A."/>
            <person name="Chen C."/>
            <person name="Yanf M."/>
            <person name="Daum C."/>
            <person name="Ng V."/>
            <person name="Clum A."/>
            <person name="Steindorff A."/>
            <person name="Ohm R."/>
            <person name="Martin F."/>
            <person name="Silar P."/>
            <person name="Natvig D."/>
            <person name="Lalanne C."/>
            <person name="Gautier V."/>
            <person name="Ament-Velasquez S.L."/>
            <person name="Kruys A."/>
            <person name="Hutchinson M.I."/>
            <person name="Powell A.J."/>
            <person name="Barry K."/>
            <person name="Miller A.N."/>
            <person name="Grigoriev I.V."/>
            <person name="Debuchy R."/>
            <person name="Gladieux P."/>
            <person name="Thoren M.H."/>
            <person name="Johannesson H."/>
        </authorList>
    </citation>
    <scope>NUCLEOTIDE SEQUENCE</scope>
    <source>
        <strain evidence="5">CBS 118394</strain>
    </source>
</reference>
<keyword evidence="3" id="KW-0949">S-adenosyl-L-methionine</keyword>
<keyword evidence="2" id="KW-0808">Transferase</keyword>
<protein>
    <submittedName>
        <fullName evidence="5">O-methyltransferase</fullName>
    </submittedName>
</protein>
<evidence type="ECO:0000256" key="2">
    <source>
        <dbReference type="ARBA" id="ARBA00022679"/>
    </source>
</evidence>
<gene>
    <name evidence="5" type="ORF">B0H66DRAFT_552590</name>
</gene>